<gene>
    <name evidence="1" type="ORF">RWD45_13845</name>
</gene>
<accession>A0ABU5CVN4</accession>
<organism evidence="1 2">
    <name type="scientific">Paracerasibacillus soli</name>
    <dbReference type="NCBI Taxonomy" id="480284"/>
    <lineage>
        <taxon>Bacteria</taxon>
        <taxon>Bacillati</taxon>
        <taxon>Bacillota</taxon>
        <taxon>Bacilli</taxon>
        <taxon>Bacillales</taxon>
        <taxon>Bacillaceae</taxon>
        <taxon>Paracerasibacillus</taxon>
    </lineage>
</organism>
<proteinExistence type="predicted"/>
<protein>
    <submittedName>
        <fullName evidence="1">Competence protein ComK</fullName>
    </submittedName>
</protein>
<comment type="caution">
    <text evidence="1">The sequence shown here is derived from an EMBL/GenBank/DDBJ whole genome shotgun (WGS) entry which is preliminary data.</text>
</comment>
<keyword evidence="2" id="KW-1185">Reference proteome</keyword>
<dbReference type="Pfam" id="PF06338">
    <property type="entry name" value="ComK"/>
    <property type="match status" value="1"/>
</dbReference>
<reference evidence="1 2" key="1">
    <citation type="submission" date="2023-10" db="EMBL/GenBank/DDBJ databases">
        <title>Virgibacillus soli CC-YMP-6 genome.</title>
        <authorList>
            <person name="Miliotis G."/>
            <person name="Sengupta P."/>
            <person name="Hameed A."/>
            <person name="Chuvochina M."/>
            <person name="Mcdonagh F."/>
            <person name="Simpson A.C."/>
            <person name="Singh N.K."/>
            <person name="Rekha P.D."/>
            <person name="Raman K."/>
            <person name="Hugenholtz P."/>
            <person name="Venkateswaran K."/>
        </authorList>
    </citation>
    <scope>NUCLEOTIDE SEQUENCE [LARGE SCALE GENOMIC DNA]</scope>
    <source>
        <strain evidence="1 2">CC-YMP-6</strain>
    </source>
</reference>
<sequence>MQQRDQPVYIITERTQALYKSESSYYKTEILENVKRKKSRLSSLEIIDYSCIVQGSSTLKGRIESVINTFQIHNKVPIMINPVKGIYLFPTASIRSPIVFGFRIITYIPIIKMARSAILNLQMEKVCMLLPQKTRLRCNVCEQALLSHR</sequence>
<dbReference type="Proteomes" id="UP001275315">
    <property type="component" value="Unassembled WGS sequence"/>
</dbReference>
<name>A0ABU5CVN4_9BACI</name>
<dbReference type="InterPro" id="IPR010461">
    <property type="entry name" value="ComK"/>
</dbReference>
<evidence type="ECO:0000313" key="1">
    <source>
        <dbReference type="EMBL" id="MDY0409463.1"/>
    </source>
</evidence>
<evidence type="ECO:0000313" key="2">
    <source>
        <dbReference type="Proteomes" id="UP001275315"/>
    </source>
</evidence>
<dbReference type="EMBL" id="JAWDIQ010000002">
    <property type="protein sequence ID" value="MDY0409463.1"/>
    <property type="molecule type" value="Genomic_DNA"/>
</dbReference>